<organism evidence="2 3">
    <name type="scientific">Dictyocaulus viviparus</name>
    <name type="common">Bovine lungworm</name>
    <dbReference type="NCBI Taxonomy" id="29172"/>
    <lineage>
        <taxon>Eukaryota</taxon>
        <taxon>Metazoa</taxon>
        <taxon>Ecdysozoa</taxon>
        <taxon>Nematoda</taxon>
        <taxon>Chromadorea</taxon>
        <taxon>Rhabditida</taxon>
        <taxon>Rhabditina</taxon>
        <taxon>Rhabditomorpha</taxon>
        <taxon>Strongyloidea</taxon>
        <taxon>Metastrongylidae</taxon>
        <taxon>Dictyocaulus</taxon>
    </lineage>
</organism>
<name>A0A0D8XTK6_DICVI</name>
<evidence type="ECO:0000313" key="3">
    <source>
        <dbReference type="Proteomes" id="UP000053766"/>
    </source>
</evidence>
<accession>A0A0D8XTK6</accession>
<evidence type="ECO:0000313" key="2">
    <source>
        <dbReference type="EMBL" id="KJH47953.1"/>
    </source>
</evidence>
<reference evidence="3" key="2">
    <citation type="journal article" date="2016" name="Sci. Rep.">
        <title>Dictyocaulus viviparus genome, variome and transcriptome elucidate lungworm biology and support future intervention.</title>
        <authorList>
            <person name="McNulty S.N."/>
            <person name="Strube C."/>
            <person name="Rosa B.A."/>
            <person name="Martin J.C."/>
            <person name="Tyagi R."/>
            <person name="Choi Y.J."/>
            <person name="Wang Q."/>
            <person name="Hallsworth Pepin K."/>
            <person name="Zhang X."/>
            <person name="Ozersky P."/>
            <person name="Wilson R.K."/>
            <person name="Sternberg P.W."/>
            <person name="Gasser R.B."/>
            <person name="Mitreva M."/>
        </authorList>
    </citation>
    <scope>NUCLEOTIDE SEQUENCE [LARGE SCALE GENOMIC DNA]</scope>
    <source>
        <strain evidence="3">HannoverDv2000</strain>
    </source>
</reference>
<evidence type="ECO:0000256" key="1">
    <source>
        <dbReference type="SAM" id="MobiDB-lite"/>
    </source>
</evidence>
<sequence>MKWKYSMNKLSGKQLESMCRLQFYFLLGHIMKNTLIVKLYDCIVHRRTAEARRSCKLCLNVISQKSTPRADDGPRITPELARSINPLEPLGPTED</sequence>
<dbReference type="EMBL" id="KN716287">
    <property type="protein sequence ID" value="KJH47953.1"/>
    <property type="molecule type" value="Genomic_DNA"/>
</dbReference>
<proteinExistence type="predicted"/>
<feature type="region of interest" description="Disordered" evidence="1">
    <location>
        <begin position="66"/>
        <end position="95"/>
    </location>
</feature>
<keyword evidence="3" id="KW-1185">Reference proteome</keyword>
<protein>
    <submittedName>
        <fullName evidence="2">Uncharacterized protein</fullName>
    </submittedName>
</protein>
<gene>
    <name evidence="2" type="ORF">DICVIV_05973</name>
</gene>
<dbReference type="AlphaFoldDB" id="A0A0D8XTK6"/>
<dbReference type="Proteomes" id="UP000053766">
    <property type="component" value="Unassembled WGS sequence"/>
</dbReference>
<reference evidence="2 3" key="1">
    <citation type="submission" date="2013-11" db="EMBL/GenBank/DDBJ databases">
        <title>Draft genome of the bovine lungworm Dictyocaulus viviparus.</title>
        <authorList>
            <person name="Mitreva M."/>
        </authorList>
    </citation>
    <scope>NUCLEOTIDE SEQUENCE [LARGE SCALE GENOMIC DNA]</scope>
    <source>
        <strain evidence="2 3">HannoverDv2000</strain>
    </source>
</reference>